<comment type="caution">
    <text evidence="1">The sequence shown here is derived from an EMBL/GenBank/DDBJ whole genome shotgun (WGS) entry which is preliminary data.</text>
</comment>
<name>A0ABT2RTL6_9FIRM</name>
<dbReference type="EMBL" id="JAOQKC010000002">
    <property type="protein sequence ID" value="MCU6695617.1"/>
    <property type="molecule type" value="Genomic_DNA"/>
</dbReference>
<gene>
    <name evidence="1" type="ORF">OCV63_01735</name>
</gene>
<dbReference type="RefSeq" id="WP_158361708.1">
    <property type="nucleotide sequence ID" value="NZ_JAOQKC010000002.1"/>
</dbReference>
<proteinExistence type="predicted"/>
<reference evidence="1 2" key="1">
    <citation type="journal article" date="2021" name="ISME Commun">
        <title>Automated analysis of genomic sequences facilitates high-throughput and comprehensive description of bacteria.</title>
        <authorList>
            <person name="Hitch T.C.A."/>
        </authorList>
    </citation>
    <scope>NUCLEOTIDE SEQUENCE [LARGE SCALE GENOMIC DNA]</scope>
    <source>
        <strain evidence="1 2">Sanger_04</strain>
    </source>
</reference>
<organism evidence="1 2">
    <name type="scientific">Laedolimicola ammoniilytica</name>
    <dbReference type="NCBI Taxonomy" id="2981771"/>
    <lineage>
        <taxon>Bacteria</taxon>
        <taxon>Bacillati</taxon>
        <taxon>Bacillota</taxon>
        <taxon>Clostridia</taxon>
        <taxon>Lachnospirales</taxon>
        <taxon>Lachnospiraceae</taxon>
        <taxon>Laedolimicola</taxon>
    </lineage>
</organism>
<dbReference type="Proteomes" id="UP001652461">
    <property type="component" value="Unassembled WGS sequence"/>
</dbReference>
<keyword evidence="2" id="KW-1185">Reference proteome</keyword>
<protein>
    <submittedName>
        <fullName evidence="1">Uncharacterized protein</fullName>
    </submittedName>
</protein>
<sequence length="70" mass="7824">MCNLSQGIKEAGIAVGEKRGMEKGIAEGIRATVEICQEDGKTLDSTSMRIKEKFSLSPEDATRYVKRFWK</sequence>
<evidence type="ECO:0000313" key="2">
    <source>
        <dbReference type="Proteomes" id="UP001652461"/>
    </source>
</evidence>
<accession>A0ABT2RTL6</accession>
<evidence type="ECO:0000313" key="1">
    <source>
        <dbReference type="EMBL" id="MCU6695617.1"/>
    </source>
</evidence>